<reference evidence="12" key="1">
    <citation type="submission" date="2017-02" db="UniProtKB">
        <authorList>
            <consortium name="WormBaseParasite"/>
        </authorList>
    </citation>
    <scope>IDENTIFICATION</scope>
</reference>
<keyword evidence="4 6" id="KW-0067">ATP-binding</keyword>
<keyword evidence="5 6" id="KW-0539">Nucleus</keyword>
<dbReference type="GO" id="GO:0051731">
    <property type="term" value="F:polynucleotide 5'-hydroxyl-kinase activity"/>
    <property type="evidence" value="ECO:0007669"/>
    <property type="project" value="InterPro"/>
</dbReference>
<dbReference type="FunFam" id="2.60.120.1030:FF:000001">
    <property type="entry name" value="Protein CLP1 homolog 5"/>
    <property type="match status" value="1"/>
</dbReference>
<feature type="domain" description="Clp1 C-terminal" evidence="7">
    <location>
        <begin position="318"/>
        <end position="429"/>
    </location>
</feature>
<dbReference type="InterPro" id="IPR045116">
    <property type="entry name" value="Clp1/Grc3"/>
</dbReference>
<name>A0A0N4V4D9_ENTVE</name>
<dbReference type="PANTHER" id="PTHR12755">
    <property type="entry name" value="CLEAVAGE/POLYADENYLATION FACTOR IA SUBUNIT CLP1P"/>
    <property type="match status" value="1"/>
</dbReference>
<dbReference type="SUPFAM" id="SSF52540">
    <property type="entry name" value="P-loop containing nucleoside triphosphate hydrolases"/>
    <property type="match status" value="1"/>
</dbReference>
<evidence type="ECO:0000259" key="9">
    <source>
        <dbReference type="Pfam" id="PF16575"/>
    </source>
</evidence>
<dbReference type="PANTHER" id="PTHR12755:SF6">
    <property type="entry name" value="POLYRIBONUCLEOTIDE 5'-HYDROXYL-KINASE CLP1"/>
    <property type="match status" value="1"/>
</dbReference>
<dbReference type="WBParaSite" id="EVEC_0000498701-mRNA-1">
    <property type="protein sequence ID" value="EVEC_0000498701-mRNA-1"/>
    <property type="gene ID" value="EVEC_0000498701"/>
</dbReference>
<dbReference type="GO" id="GO:0005524">
    <property type="term" value="F:ATP binding"/>
    <property type="evidence" value="ECO:0007669"/>
    <property type="project" value="UniProtKB-UniRule"/>
</dbReference>
<evidence type="ECO:0000256" key="3">
    <source>
        <dbReference type="ARBA" id="ARBA00022741"/>
    </source>
</evidence>
<comment type="similarity">
    <text evidence="6">Belongs to the Clp1 family. Clp1 subfamily.</text>
</comment>
<reference evidence="10 11" key="2">
    <citation type="submission" date="2018-10" db="EMBL/GenBank/DDBJ databases">
        <authorList>
            <consortium name="Pathogen Informatics"/>
        </authorList>
    </citation>
    <scope>NUCLEOTIDE SEQUENCE [LARGE SCALE GENOMIC DNA]</scope>
</reference>
<evidence type="ECO:0000256" key="5">
    <source>
        <dbReference type="ARBA" id="ARBA00023242"/>
    </source>
</evidence>
<evidence type="ECO:0000256" key="6">
    <source>
        <dbReference type="HAMAP-Rule" id="MF_03035"/>
    </source>
</evidence>
<dbReference type="Gene3D" id="2.60.120.1030">
    <property type="entry name" value="Clp1, DNA binding domain"/>
    <property type="match status" value="1"/>
</dbReference>
<evidence type="ECO:0000313" key="11">
    <source>
        <dbReference type="Proteomes" id="UP000274131"/>
    </source>
</evidence>
<dbReference type="Gene3D" id="3.40.50.300">
    <property type="entry name" value="P-loop containing nucleotide triphosphate hydrolases"/>
    <property type="match status" value="1"/>
</dbReference>
<dbReference type="Gene3D" id="2.40.30.330">
    <property type="entry name" value="Pre-mRNA cleavage complex subunit Clp1, C-terminal domain"/>
    <property type="match status" value="1"/>
</dbReference>
<accession>A0A0N4V4D9</accession>
<evidence type="ECO:0000313" key="12">
    <source>
        <dbReference type="WBParaSite" id="EVEC_0000498701-mRNA-1"/>
    </source>
</evidence>
<dbReference type="GO" id="GO:0006388">
    <property type="term" value="P:tRNA splicing, via endonucleolytic cleavage and ligation"/>
    <property type="evidence" value="ECO:0007669"/>
    <property type="project" value="TreeGrafter"/>
</dbReference>
<dbReference type="EMBL" id="UXUI01007925">
    <property type="protein sequence ID" value="VDD89920.1"/>
    <property type="molecule type" value="Genomic_DNA"/>
</dbReference>
<dbReference type="GO" id="GO:0031124">
    <property type="term" value="P:mRNA 3'-end processing"/>
    <property type="evidence" value="ECO:0007669"/>
    <property type="project" value="UniProtKB-UniRule"/>
</dbReference>
<dbReference type="Pfam" id="PF16573">
    <property type="entry name" value="CLP1_N"/>
    <property type="match status" value="1"/>
</dbReference>
<dbReference type="Pfam" id="PF16575">
    <property type="entry name" value="CLP1_P"/>
    <property type="match status" value="1"/>
</dbReference>
<keyword evidence="11" id="KW-1185">Reference proteome</keyword>
<dbReference type="InterPro" id="IPR010655">
    <property type="entry name" value="Clp1_C"/>
</dbReference>
<keyword evidence="2 6" id="KW-0507">mRNA processing</keyword>
<dbReference type="OrthoDB" id="258143at2759"/>
<dbReference type="FunFam" id="2.40.30.330:FF:000002">
    <property type="entry name" value="Protein CLP1 homolog"/>
    <property type="match status" value="1"/>
</dbReference>
<feature type="domain" description="Clp1 P-loop" evidence="9">
    <location>
        <begin position="128"/>
        <end position="312"/>
    </location>
</feature>
<evidence type="ECO:0000259" key="8">
    <source>
        <dbReference type="Pfam" id="PF16573"/>
    </source>
</evidence>
<feature type="binding site" evidence="6">
    <location>
        <position position="24"/>
    </location>
    <ligand>
        <name>ATP</name>
        <dbReference type="ChEBI" id="CHEBI:30616"/>
    </ligand>
</feature>
<gene>
    <name evidence="10" type="ORF">EVEC_LOCUS4671</name>
</gene>
<dbReference type="InterPro" id="IPR027417">
    <property type="entry name" value="P-loop_NTPase"/>
</dbReference>
<dbReference type="Proteomes" id="UP000274131">
    <property type="component" value="Unassembled WGS sequence"/>
</dbReference>
<evidence type="ECO:0000256" key="1">
    <source>
        <dbReference type="ARBA" id="ARBA00004123"/>
    </source>
</evidence>
<dbReference type="GO" id="GO:0005849">
    <property type="term" value="C:mRNA cleavage factor complex"/>
    <property type="evidence" value="ECO:0007669"/>
    <property type="project" value="InterPro"/>
</dbReference>
<feature type="domain" description="Clp1 N-terminal" evidence="8">
    <location>
        <begin position="18"/>
        <end position="109"/>
    </location>
</feature>
<dbReference type="InterPro" id="IPR038239">
    <property type="entry name" value="Clp1_N_sf"/>
</dbReference>
<feature type="binding site" evidence="6">
    <location>
        <begin position="131"/>
        <end position="136"/>
    </location>
    <ligand>
        <name>ATP</name>
        <dbReference type="ChEBI" id="CHEBI:30616"/>
    </ligand>
</feature>
<evidence type="ECO:0000313" key="10">
    <source>
        <dbReference type="EMBL" id="VDD89920.1"/>
    </source>
</evidence>
<protein>
    <recommendedName>
        <fullName evidence="6">Protein CLP1 homolog</fullName>
    </recommendedName>
</protein>
<evidence type="ECO:0000256" key="2">
    <source>
        <dbReference type="ARBA" id="ARBA00022664"/>
    </source>
</evidence>
<sequence>MGSTGKSAEAEPEVKEFTLKEDNELRFEVGSKNDVILELVAGKAEVFGSELILNKKYTFGPGSRVAVFTWSNAVVELVGDTESAYVAEQTPMVIYLNTHAALEQLREHAESIVNQKEEAQGPVIMIVGPTDVGKSTLCRILCNYAVRQGRTPIFVDLDVGQGGISVPGTVGALYIEKTADVVEGFDKRFPLVYHFGHLSPSSNIALYDLLVDQLAEAVRKKMRECPEANYGGLIINTCGWIKGDGYQCITHAATSFEVSVVVVLDHERLFNELQRDLPTFVLHQPKSGGVENRSREMRVAARNASVHKYFYGTRAFPLYPYTFDVAFDDLTICKIGTDPLPPECLPYGVKPDDHRTKVVTEQPSLSLLHRMLTLTSCTVVGQEILSTPALGFLVLTSIDMEKKQYTVLSPKPYPLPSKVCVLGEVTFVDDKVRE</sequence>
<dbReference type="HAMAP" id="MF_03035">
    <property type="entry name" value="Clp1"/>
    <property type="match status" value="1"/>
</dbReference>
<dbReference type="AlphaFoldDB" id="A0A0N4V4D9"/>
<comment type="subcellular location">
    <subcellularLocation>
        <location evidence="1 6">Nucleus</location>
    </subcellularLocation>
</comment>
<dbReference type="FunFam" id="3.40.50.300:FF:000454">
    <property type="entry name" value="Protein CLP1 homolog"/>
    <property type="match status" value="1"/>
</dbReference>
<evidence type="ECO:0000259" key="7">
    <source>
        <dbReference type="Pfam" id="PF06807"/>
    </source>
</evidence>
<dbReference type="InterPro" id="IPR032324">
    <property type="entry name" value="Clp1_N"/>
</dbReference>
<keyword evidence="3 6" id="KW-0547">Nucleotide-binding</keyword>
<dbReference type="InterPro" id="IPR028606">
    <property type="entry name" value="Clp1"/>
</dbReference>
<dbReference type="STRING" id="51028.A0A0N4V4D9"/>
<feature type="binding site" evidence="6">
    <location>
        <position position="64"/>
    </location>
    <ligand>
        <name>ATP</name>
        <dbReference type="ChEBI" id="CHEBI:30616"/>
    </ligand>
</feature>
<dbReference type="InterPro" id="IPR032319">
    <property type="entry name" value="CLP1_P"/>
</dbReference>
<evidence type="ECO:0000256" key="4">
    <source>
        <dbReference type="ARBA" id="ARBA00022840"/>
    </source>
</evidence>
<organism evidence="12">
    <name type="scientific">Enterobius vermicularis</name>
    <name type="common">Human pinworm</name>
    <dbReference type="NCBI Taxonomy" id="51028"/>
    <lineage>
        <taxon>Eukaryota</taxon>
        <taxon>Metazoa</taxon>
        <taxon>Ecdysozoa</taxon>
        <taxon>Nematoda</taxon>
        <taxon>Chromadorea</taxon>
        <taxon>Rhabditida</taxon>
        <taxon>Spirurina</taxon>
        <taxon>Oxyuridomorpha</taxon>
        <taxon>Oxyuroidea</taxon>
        <taxon>Oxyuridae</taxon>
        <taxon>Enterobius</taxon>
    </lineage>
</organism>
<dbReference type="InterPro" id="IPR038238">
    <property type="entry name" value="Clp1_C_sf"/>
</dbReference>
<proteinExistence type="inferred from homology"/>
<dbReference type="Pfam" id="PF06807">
    <property type="entry name" value="Clp1"/>
    <property type="match status" value="1"/>
</dbReference>
<dbReference type="CDD" id="cd01983">
    <property type="entry name" value="SIMIBI"/>
    <property type="match status" value="1"/>
</dbReference>
<comment type="function">
    <text evidence="6">Required for endonucleolytic cleavage during polyadenylation-dependent pre-mRNA 3'-end formation.</text>
</comment>